<reference evidence="2" key="1">
    <citation type="submission" date="2023-11" db="EMBL/GenBank/DDBJ databases">
        <title>Genome assemblies of two species of porcelain crab, Petrolisthes cinctipes and Petrolisthes manimaculis (Anomura: Porcellanidae).</title>
        <authorList>
            <person name="Angst P."/>
        </authorList>
    </citation>
    <scope>NUCLEOTIDE SEQUENCE</scope>
    <source>
        <strain evidence="2">PB745_02</strain>
        <tissue evidence="2">Gill</tissue>
    </source>
</reference>
<dbReference type="Proteomes" id="UP001292094">
    <property type="component" value="Unassembled WGS sequence"/>
</dbReference>
<evidence type="ECO:0000256" key="1">
    <source>
        <dbReference type="SAM" id="Phobius"/>
    </source>
</evidence>
<evidence type="ECO:0000313" key="3">
    <source>
        <dbReference type="Proteomes" id="UP001292094"/>
    </source>
</evidence>
<gene>
    <name evidence="2" type="ORF">Pmani_029287</name>
</gene>
<protein>
    <submittedName>
        <fullName evidence="2">Uncharacterized protein</fullName>
    </submittedName>
</protein>
<keyword evidence="1" id="KW-1133">Transmembrane helix</keyword>
<keyword evidence="1" id="KW-0812">Transmembrane</keyword>
<organism evidence="2 3">
    <name type="scientific">Petrolisthes manimaculis</name>
    <dbReference type="NCBI Taxonomy" id="1843537"/>
    <lineage>
        <taxon>Eukaryota</taxon>
        <taxon>Metazoa</taxon>
        <taxon>Ecdysozoa</taxon>
        <taxon>Arthropoda</taxon>
        <taxon>Crustacea</taxon>
        <taxon>Multicrustacea</taxon>
        <taxon>Malacostraca</taxon>
        <taxon>Eumalacostraca</taxon>
        <taxon>Eucarida</taxon>
        <taxon>Decapoda</taxon>
        <taxon>Pleocyemata</taxon>
        <taxon>Anomura</taxon>
        <taxon>Galatheoidea</taxon>
        <taxon>Porcellanidae</taxon>
        <taxon>Petrolisthes</taxon>
    </lineage>
</organism>
<accession>A0AAE1NZV5</accession>
<comment type="caution">
    <text evidence="2">The sequence shown here is derived from an EMBL/GenBank/DDBJ whole genome shotgun (WGS) entry which is preliminary data.</text>
</comment>
<keyword evidence="1" id="KW-0472">Membrane</keyword>
<dbReference type="AlphaFoldDB" id="A0AAE1NZV5"/>
<evidence type="ECO:0000313" key="2">
    <source>
        <dbReference type="EMBL" id="KAK4298362.1"/>
    </source>
</evidence>
<name>A0AAE1NZV5_9EUCA</name>
<feature type="transmembrane region" description="Helical" evidence="1">
    <location>
        <begin position="6"/>
        <end position="25"/>
    </location>
</feature>
<sequence>MCVLVSDVVVVVVVVVLVVLTAIHYTGLGRNDKTPVPLLLSPGDPVAATSFRFPFPSQFLAAPSYSIPASPFHIIFYLTPLSIASL</sequence>
<dbReference type="EMBL" id="JAWZYT010003449">
    <property type="protein sequence ID" value="KAK4298362.1"/>
    <property type="molecule type" value="Genomic_DNA"/>
</dbReference>
<proteinExistence type="predicted"/>
<keyword evidence="3" id="KW-1185">Reference proteome</keyword>